<dbReference type="InterPro" id="IPR029149">
    <property type="entry name" value="Creatin/AminoP/Spt16_N"/>
</dbReference>
<dbReference type="PANTHER" id="PTHR46112:SF2">
    <property type="entry name" value="XAA-PRO AMINOPEPTIDASE P-RELATED"/>
    <property type="match status" value="1"/>
</dbReference>
<name>A0A811T866_9EURY</name>
<dbReference type="InterPro" id="IPR000994">
    <property type="entry name" value="Pept_M24"/>
</dbReference>
<dbReference type="Pfam" id="PF01321">
    <property type="entry name" value="Creatinase_N"/>
    <property type="match status" value="1"/>
</dbReference>
<dbReference type="SUPFAM" id="SSF55920">
    <property type="entry name" value="Creatinase/aminopeptidase"/>
    <property type="match status" value="1"/>
</dbReference>
<evidence type="ECO:0000256" key="1">
    <source>
        <dbReference type="ARBA" id="ARBA00022723"/>
    </source>
</evidence>
<feature type="domain" description="Creatinase N-terminal" evidence="5">
    <location>
        <begin position="5"/>
        <end position="130"/>
    </location>
</feature>
<dbReference type="GO" id="GO:0046872">
    <property type="term" value="F:metal ion binding"/>
    <property type="evidence" value="ECO:0007669"/>
    <property type="project" value="UniProtKB-KW"/>
</dbReference>
<dbReference type="InterPro" id="IPR000587">
    <property type="entry name" value="Creatinase_N"/>
</dbReference>
<keyword evidence="2 6" id="KW-0378">Hydrolase</keyword>
<keyword evidence="1 3" id="KW-0479">Metal-binding</keyword>
<gene>
    <name evidence="6" type="primary">pepQ</name>
    <name evidence="6" type="ORF">EMLJLAPB_00080</name>
</gene>
<evidence type="ECO:0000259" key="5">
    <source>
        <dbReference type="Pfam" id="PF01321"/>
    </source>
</evidence>
<evidence type="ECO:0000256" key="2">
    <source>
        <dbReference type="ARBA" id="ARBA00022801"/>
    </source>
</evidence>
<dbReference type="InterPro" id="IPR036005">
    <property type="entry name" value="Creatinase/aminopeptidase-like"/>
</dbReference>
<feature type="domain" description="Peptidase M24" evidence="4">
    <location>
        <begin position="140"/>
        <end position="356"/>
    </location>
</feature>
<accession>A0A811T866</accession>
<dbReference type="EMBL" id="CAJHIS010000001">
    <property type="protein sequence ID" value="CAD6491015.1"/>
    <property type="molecule type" value="Genomic_DNA"/>
</dbReference>
<dbReference type="PROSITE" id="PS00491">
    <property type="entry name" value="PROLINE_PEPTIDASE"/>
    <property type="match status" value="1"/>
</dbReference>
<dbReference type="Pfam" id="PF00557">
    <property type="entry name" value="Peptidase_M24"/>
    <property type="match status" value="1"/>
</dbReference>
<evidence type="ECO:0000313" key="6">
    <source>
        <dbReference type="EMBL" id="CAD6491015.1"/>
    </source>
</evidence>
<dbReference type="Proteomes" id="UP000634805">
    <property type="component" value="Unassembled WGS sequence"/>
</dbReference>
<dbReference type="PANTHER" id="PTHR46112">
    <property type="entry name" value="AMINOPEPTIDASE"/>
    <property type="match status" value="1"/>
</dbReference>
<comment type="caution">
    <text evidence="6">The sequence shown here is derived from an EMBL/GenBank/DDBJ whole genome shotgun (WGS) entry which is preliminary data.</text>
</comment>
<sequence length="375" mass="41218">MKQVLIDFLKKYGMDAYMIYADSAADSDLYYTTRFLAYDPFLYVHTREKDVLLISNMEAGRAEKQADVDEIAPLSRHGKEYLDVVADFVSDLGVRKIAVPRSFGLYLADGLRSKNIEVTPVSSPVQQSRARKSDTEISFIRSAQGAAEKAIKKAENTLKQSTVRDGTLYINREVLTCEKLRSIIEVSLLYDGYATETTIVAAGASSADPHNTGSGSIKYGEPIVIDVFPQSKLNRYHGDMTRTFAYGKPRQELIDMHGMVLAAQEAAIEIVKPGTPASEIHNRVCEVFESGGYDVGKREGFIHSTGHGVGLDVHELPAIGAGSEPLKVGNVITIEPGLYYQDTGGVRIEDIVVVTEKGCKNLNSYHKKLIIEGTK</sequence>
<proteinExistence type="inferred from homology"/>
<reference evidence="6" key="1">
    <citation type="submission" date="2020-10" db="EMBL/GenBank/DDBJ databases">
        <authorList>
            <person name="Hahn C.J."/>
            <person name="Laso-Perez R."/>
            <person name="Vulcano F."/>
            <person name="Vaziourakis K.-M."/>
            <person name="Stokke R."/>
            <person name="Steen I.H."/>
            <person name="Teske A."/>
            <person name="Boetius A."/>
            <person name="Liebeke M."/>
            <person name="Amann R."/>
            <person name="Knittel K."/>
        </authorList>
    </citation>
    <scope>NUCLEOTIDE SEQUENCE</scope>
    <source>
        <strain evidence="6">Gfbio:e3339647-f889-4370-9287-4fb5cb688e4c:AG392D22_GoMArc1</strain>
    </source>
</reference>
<dbReference type="InterPro" id="IPR001131">
    <property type="entry name" value="Peptidase_M24B_aminopep-P_CS"/>
</dbReference>
<dbReference type="Gene3D" id="3.40.350.10">
    <property type="entry name" value="Creatinase/prolidase N-terminal domain"/>
    <property type="match status" value="1"/>
</dbReference>
<organism evidence="6 7">
    <name type="scientific">Candidatus Argoarchaeum ethanivorans</name>
    <dbReference type="NCBI Taxonomy" id="2608793"/>
    <lineage>
        <taxon>Archaea</taxon>
        <taxon>Methanobacteriati</taxon>
        <taxon>Methanobacteriota</taxon>
        <taxon>Stenosarchaea group</taxon>
        <taxon>Methanomicrobia</taxon>
        <taxon>Methanosarcinales</taxon>
        <taxon>Methanosarcinales incertae sedis</taxon>
        <taxon>GOM Arc I cluster</taxon>
        <taxon>Candidatus Argoarchaeum</taxon>
    </lineage>
</organism>
<comment type="similarity">
    <text evidence="3">Belongs to the peptidase M24B family.</text>
</comment>
<evidence type="ECO:0000313" key="7">
    <source>
        <dbReference type="Proteomes" id="UP000634805"/>
    </source>
</evidence>
<evidence type="ECO:0000259" key="4">
    <source>
        <dbReference type="Pfam" id="PF00557"/>
    </source>
</evidence>
<keyword evidence="6" id="KW-0645">Protease</keyword>
<keyword evidence="6" id="KW-0224">Dipeptidase</keyword>
<dbReference type="Gene3D" id="3.90.230.10">
    <property type="entry name" value="Creatinase/methionine aminopeptidase superfamily"/>
    <property type="match status" value="1"/>
</dbReference>
<dbReference type="InterPro" id="IPR050659">
    <property type="entry name" value="Peptidase_M24B"/>
</dbReference>
<dbReference type="SUPFAM" id="SSF53092">
    <property type="entry name" value="Creatinase/prolidase N-terminal domain"/>
    <property type="match status" value="1"/>
</dbReference>
<dbReference type="GO" id="GO:0102009">
    <property type="term" value="F:proline dipeptidase activity"/>
    <property type="evidence" value="ECO:0007669"/>
    <property type="project" value="UniProtKB-EC"/>
</dbReference>
<protein>
    <submittedName>
        <fullName evidence="6">Xaa-Pro dipeptidase</fullName>
        <ecNumber evidence="6">3.4.13.9</ecNumber>
    </submittedName>
</protein>
<evidence type="ECO:0000256" key="3">
    <source>
        <dbReference type="RuleBase" id="RU000590"/>
    </source>
</evidence>
<dbReference type="EC" id="3.4.13.9" evidence="6"/>
<dbReference type="AlphaFoldDB" id="A0A811T866"/>